<sequence length="400" mass="44860">MEHLRLYPPTPLLVTHESSKDCTICVYDEPQGTMLLVHLWAMHRDPKVWVDASKFMPKRFEEKESQGHKWIPFGIGRRGCPGAALGRRVMGLVLGVLVQMFEWERASEDEIDMKGVTGISMSRAEPSEALCKPRQAMIGLLSLPATMNNILSDYKIRAPASYAEAPPPPTQKRKLKEKSRLMFSWHQPLCKEVKELISPRMKQFANCPCTRAGKHLNYDDTRVGHGKLWRNLQLLTSLEIFSTNCSAMFSGICHKEVEQLLKQLSKASLENLAKVEMKSKYLALSFYGEDDCGSSMSTGTKYLEATRRGRVGHVTLTLQEKEPELHTDIIIKGMISVKAFCTQSRTPNMEHKIPNSKHGTQSSLSGCFPKPSLSSSLKFLDNPPTDSGIITLAYSFGLSL</sequence>
<feature type="binding site" description="axial binding residue" evidence="6">
    <location>
        <position position="80"/>
    </location>
    <ligand>
        <name>heme</name>
        <dbReference type="ChEBI" id="CHEBI:30413"/>
    </ligand>
    <ligandPart>
        <name>Fe</name>
        <dbReference type="ChEBI" id="CHEBI:18248"/>
    </ligandPart>
</feature>
<reference evidence="8 9" key="1">
    <citation type="submission" date="2023-12" db="EMBL/GenBank/DDBJ databases">
        <title>A high-quality genome assembly for Dillenia turbinata (Dilleniales).</title>
        <authorList>
            <person name="Chanderbali A."/>
        </authorList>
    </citation>
    <scope>NUCLEOTIDE SEQUENCE [LARGE SCALE GENOMIC DNA]</scope>
    <source>
        <strain evidence="8">LSX21</strain>
        <tissue evidence="8">Leaf</tissue>
    </source>
</reference>
<comment type="similarity">
    <text evidence="7">Belongs to the cytochrome P450 family.</text>
</comment>
<keyword evidence="9" id="KW-1185">Reference proteome</keyword>
<gene>
    <name evidence="8" type="ORF">RJ641_029204</name>
</gene>
<dbReference type="Gene3D" id="1.10.630.10">
    <property type="entry name" value="Cytochrome P450"/>
    <property type="match status" value="1"/>
</dbReference>
<dbReference type="PANTHER" id="PTHR47947:SF20">
    <property type="entry name" value="CYTOCHROME P450 FAMILY PROTEIN"/>
    <property type="match status" value="1"/>
</dbReference>
<comment type="cofactor">
    <cofactor evidence="6">
        <name>heme</name>
        <dbReference type="ChEBI" id="CHEBI:30413"/>
    </cofactor>
</comment>
<dbReference type="InterPro" id="IPR001128">
    <property type="entry name" value="Cyt_P450"/>
</dbReference>
<dbReference type="InterPro" id="IPR036396">
    <property type="entry name" value="Cyt_P450_sf"/>
</dbReference>
<dbReference type="Proteomes" id="UP001370490">
    <property type="component" value="Unassembled WGS sequence"/>
</dbReference>
<keyword evidence="1 6" id="KW-0349">Heme</keyword>
<evidence type="ECO:0000313" key="9">
    <source>
        <dbReference type="Proteomes" id="UP001370490"/>
    </source>
</evidence>
<keyword evidence="4 6" id="KW-0408">Iron</keyword>
<proteinExistence type="inferred from homology"/>
<dbReference type="GO" id="GO:0005506">
    <property type="term" value="F:iron ion binding"/>
    <property type="evidence" value="ECO:0007669"/>
    <property type="project" value="InterPro"/>
</dbReference>
<evidence type="ECO:0000256" key="3">
    <source>
        <dbReference type="ARBA" id="ARBA00023002"/>
    </source>
</evidence>
<evidence type="ECO:0000256" key="2">
    <source>
        <dbReference type="ARBA" id="ARBA00022723"/>
    </source>
</evidence>
<dbReference type="GO" id="GO:0004497">
    <property type="term" value="F:monooxygenase activity"/>
    <property type="evidence" value="ECO:0007669"/>
    <property type="project" value="UniProtKB-KW"/>
</dbReference>
<accession>A0AAN8W489</accession>
<name>A0AAN8W489_9MAGN</name>
<dbReference type="PROSITE" id="PS00086">
    <property type="entry name" value="CYTOCHROME_P450"/>
    <property type="match status" value="1"/>
</dbReference>
<keyword evidence="2 6" id="KW-0479">Metal-binding</keyword>
<dbReference type="Pfam" id="PF00067">
    <property type="entry name" value="p450"/>
    <property type="match status" value="1"/>
</dbReference>
<organism evidence="8 9">
    <name type="scientific">Dillenia turbinata</name>
    <dbReference type="NCBI Taxonomy" id="194707"/>
    <lineage>
        <taxon>Eukaryota</taxon>
        <taxon>Viridiplantae</taxon>
        <taxon>Streptophyta</taxon>
        <taxon>Embryophyta</taxon>
        <taxon>Tracheophyta</taxon>
        <taxon>Spermatophyta</taxon>
        <taxon>Magnoliopsida</taxon>
        <taxon>eudicotyledons</taxon>
        <taxon>Gunneridae</taxon>
        <taxon>Pentapetalae</taxon>
        <taxon>Dilleniales</taxon>
        <taxon>Dilleniaceae</taxon>
        <taxon>Dillenia</taxon>
    </lineage>
</organism>
<protein>
    <submittedName>
        <fullName evidence="8">Cytochrome P450</fullName>
    </submittedName>
</protein>
<evidence type="ECO:0000256" key="5">
    <source>
        <dbReference type="ARBA" id="ARBA00023033"/>
    </source>
</evidence>
<evidence type="ECO:0000313" key="8">
    <source>
        <dbReference type="EMBL" id="KAK6939673.1"/>
    </source>
</evidence>
<dbReference type="AlphaFoldDB" id="A0AAN8W489"/>
<keyword evidence="3 7" id="KW-0560">Oxidoreductase</keyword>
<dbReference type="GO" id="GO:0020037">
    <property type="term" value="F:heme binding"/>
    <property type="evidence" value="ECO:0007669"/>
    <property type="project" value="InterPro"/>
</dbReference>
<evidence type="ECO:0000256" key="6">
    <source>
        <dbReference type="PIRSR" id="PIRSR602401-1"/>
    </source>
</evidence>
<dbReference type="InterPro" id="IPR002401">
    <property type="entry name" value="Cyt_P450_E_grp-I"/>
</dbReference>
<evidence type="ECO:0000256" key="7">
    <source>
        <dbReference type="RuleBase" id="RU000461"/>
    </source>
</evidence>
<dbReference type="SUPFAM" id="SSF48264">
    <property type="entry name" value="Cytochrome P450"/>
    <property type="match status" value="1"/>
</dbReference>
<comment type="caution">
    <text evidence="8">The sequence shown here is derived from an EMBL/GenBank/DDBJ whole genome shotgun (WGS) entry which is preliminary data.</text>
</comment>
<evidence type="ECO:0000256" key="1">
    <source>
        <dbReference type="ARBA" id="ARBA00022617"/>
    </source>
</evidence>
<evidence type="ECO:0000256" key="4">
    <source>
        <dbReference type="ARBA" id="ARBA00023004"/>
    </source>
</evidence>
<dbReference type="EMBL" id="JBAMMX010000005">
    <property type="protein sequence ID" value="KAK6939673.1"/>
    <property type="molecule type" value="Genomic_DNA"/>
</dbReference>
<dbReference type="PANTHER" id="PTHR47947">
    <property type="entry name" value="CYTOCHROME P450 82C3-RELATED"/>
    <property type="match status" value="1"/>
</dbReference>
<dbReference type="PRINTS" id="PR00463">
    <property type="entry name" value="EP450I"/>
</dbReference>
<keyword evidence="5 7" id="KW-0503">Monooxygenase</keyword>
<dbReference type="GO" id="GO:0016705">
    <property type="term" value="F:oxidoreductase activity, acting on paired donors, with incorporation or reduction of molecular oxygen"/>
    <property type="evidence" value="ECO:0007669"/>
    <property type="project" value="InterPro"/>
</dbReference>
<dbReference type="InterPro" id="IPR050651">
    <property type="entry name" value="Plant_Cytochrome_P450_Monoox"/>
</dbReference>
<dbReference type="InterPro" id="IPR017972">
    <property type="entry name" value="Cyt_P450_CS"/>
</dbReference>